<keyword evidence="3" id="KW-1185">Reference proteome</keyword>
<gene>
    <name evidence="2" type="ORF">WJU22_19545</name>
</gene>
<name>A0ABZ2Z0X3_9BACT</name>
<feature type="coiled-coil region" evidence="1">
    <location>
        <begin position="98"/>
        <end position="132"/>
    </location>
</feature>
<evidence type="ECO:0008006" key="4">
    <source>
        <dbReference type="Google" id="ProtNLM"/>
    </source>
</evidence>
<keyword evidence="1" id="KW-0175">Coiled coil</keyword>
<dbReference type="Proteomes" id="UP001449657">
    <property type="component" value="Chromosome"/>
</dbReference>
<dbReference type="RefSeq" id="WP_341839850.1">
    <property type="nucleotide sequence ID" value="NZ_CP149792.1"/>
</dbReference>
<evidence type="ECO:0000313" key="3">
    <source>
        <dbReference type="Proteomes" id="UP001449657"/>
    </source>
</evidence>
<dbReference type="EMBL" id="CP150096">
    <property type="protein sequence ID" value="WZN45095.1"/>
    <property type="molecule type" value="Genomic_DNA"/>
</dbReference>
<organism evidence="2 3">
    <name type="scientific">Chitinophaga caseinilytica</name>
    <dbReference type="NCBI Taxonomy" id="2267521"/>
    <lineage>
        <taxon>Bacteria</taxon>
        <taxon>Pseudomonadati</taxon>
        <taxon>Bacteroidota</taxon>
        <taxon>Chitinophagia</taxon>
        <taxon>Chitinophagales</taxon>
        <taxon>Chitinophagaceae</taxon>
        <taxon>Chitinophaga</taxon>
    </lineage>
</organism>
<evidence type="ECO:0000313" key="2">
    <source>
        <dbReference type="EMBL" id="WZN45095.1"/>
    </source>
</evidence>
<protein>
    <recommendedName>
        <fullName evidence="4">DUF3826 domain-containing protein</fullName>
    </recommendedName>
</protein>
<sequence length="257" mass="28828">MIKLTIAVLATGILAFGASNIISRLGVTDEDAHKSIDRNLLSGKLELIGAYKGKQIPPEERAQAVREMGDYIKAYVSTPEYKTAYVEEWEKDAPKDGNAKLKAAIRKAEKDYKELEKIHETAEAEYKESYGEALKSMKELIAALKDPKHKMHKIYVQSMVGELPGPPTAAFKAQLAKYEETYPGTVEGMLKLRLKAFLALTSDIDFNAKLVKKGSKMVFEDPALEKRSRDWKLCFRAGPETVKAARSYAEQWLKELP</sequence>
<evidence type="ECO:0000256" key="1">
    <source>
        <dbReference type="SAM" id="Coils"/>
    </source>
</evidence>
<accession>A0ABZ2Z0X3</accession>
<proteinExistence type="predicted"/>
<reference evidence="2 3" key="1">
    <citation type="submission" date="2024-03" db="EMBL/GenBank/DDBJ databases">
        <title>Chitinophaga caseinilytica sp. nov., a casein hydrolysing bacterium isolated from forest soil.</title>
        <authorList>
            <person name="Lee D.S."/>
            <person name="Han D.M."/>
            <person name="Baek J.H."/>
            <person name="Choi D.G."/>
            <person name="Jeon J.H."/>
            <person name="Jeon C.O."/>
        </authorList>
    </citation>
    <scope>NUCLEOTIDE SEQUENCE [LARGE SCALE GENOMIC DNA]</scope>
    <source>
        <strain evidence="2 3">KACC 19118</strain>
    </source>
</reference>